<name>A0A9W5Y8G7_9FIRM</name>
<evidence type="ECO:0000259" key="4">
    <source>
        <dbReference type="Pfam" id="PF01182"/>
    </source>
</evidence>
<evidence type="ECO:0000313" key="6">
    <source>
        <dbReference type="Proteomes" id="UP001144256"/>
    </source>
</evidence>
<comment type="caution">
    <text evidence="5">The sequence shown here is derived from an EMBL/GenBank/DDBJ whole genome shotgun (WGS) entry which is preliminary data.</text>
</comment>
<dbReference type="Pfam" id="PF01182">
    <property type="entry name" value="Glucosamine_iso"/>
    <property type="match status" value="1"/>
</dbReference>
<evidence type="ECO:0000256" key="2">
    <source>
        <dbReference type="ARBA" id="ARBA00023277"/>
    </source>
</evidence>
<sequence length="244" mass="27171">MKLMIKDNKQEFDYAGAMEILNLIKEKPNAVIGLATGNTPKGMYDILGDLCKEKQVDFSRVTTLNLDEYLGIESSNSGSCKSYLNKRLYTKVNLKQENIHHLNSNPEDYEKECCRYNNLINDLGGIDLLILGIGHNGHLGFNEPNTPFDSMVHICNLTDKTRTANIWSFGSKDKVPKKGVSMGIKNIMNSKRLMLLANGDSKSQIIYKALKGKVTEEVPASVLQLHNDVVVVLDREAGKILLGI</sequence>
<keyword evidence="2" id="KW-0119">Carbohydrate metabolism</keyword>
<evidence type="ECO:0000256" key="3">
    <source>
        <dbReference type="NCBIfam" id="TIGR00502"/>
    </source>
</evidence>
<keyword evidence="6" id="KW-1185">Reference proteome</keyword>
<dbReference type="GO" id="GO:0005975">
    <property type="term" value="P:carbohydrate metabolic process"/>
    <property type="evidence" value="ECO:0007669"/>
    <property type="project" value="InterPro"/>
</dbReference>
<dbReference type="Gene3D" id="3.40.50.1360">
    <property type="match status" value="1"/>
</dbReference>
<evidence type="ECO:0000313" key="5">
    <source>
        <dbReference type="EMBL" id="GKX27951.1"/>
    </source>
</evidence>
<feature type="domain" description="Glucosamine/galactosamine-6-phosphate isomerase" evidence="4">
    <location>
        <begin position="19"/>
        <end position="228"/>
    </location>
</feature>
<evidence type="ECO:0000256" key="1">
    <source>
        <dbReference type="ARBA" id="ARBA00022801"/>
    </source>
</evidence>
<dbReference type="AlphaFoldDB" id="A0A9W5Y8G7"/>
<dbReference type="InterPro" id="IPR006148">
    <property type="entry name" value="Glc/Gal-6P_isomerase"/>
</dbReference>
<dbReference type="RefSeq" id="WP_281811757.1">
    <property type="nucleotide sequence ID" value="NZ_BRLB01000001.1"/>
</dbReference>
<dbReference type="InterPro" id="IPR004547">
    <property type="entry name" value="Glucosamine6P_isomerase"/>
</dbReference>
<protein>
    <recommendedName>
        <fullName evidence="3">Glucosamine-6-phosphate deaminase</fullName>
        <ecNumber evidence="3">3.5.99.6</ecNumber>
    </recommendedName>
</protein>
<dbReference type="GO" id="GO:0004342">
    <property type="term" value="F:glucosamine-6-phosphate deaminase activity"/>
    <property type="evidence" value="ECO:0007669"/>
    <property type="project" value="UniProtKB-UniRule"/>
</dbReference>
<dbReference type="SUPFAM" id="SSF100950">
    <property type="entry name" value="NagB/RpiA/CoA transferase-like"/>
    <property type="match status" value="1"/>
</dbReference>
<dbReference type="PANTHER" id="PTHR11280">
    <property type="entry name" value="GLUCOSAMINE-6-PHOSPHATE ISOMERASE"/>
    <property type="match status" value="1"/>
</dbReference>
<accession>A0A9W5Y8G7</accession>
<dbReference type="InterPro" id="IPR018321">
    <property type="entry name" value="Glucosamine6P_isomerase_CS"/>
</dbReference>
<dbReference type="PANTHER" id="PTHR11280:SF5">
    <property type="entry name" value="GLUCOSAMINE-6-PHOSPHATE ISOMERASE"/>
    <property type="match status" value="1"/>
</dbReference>
<dbReference type="GO" id="GO:0006043">
    <property type="term" value="P:glucosamine catabolic process"/>
    <property type="evidence" value="ECO:0007669"/>
    <property type="project" value="TreeGrafter"/>
</dbReference>
<organism evidence="5 6">
    <name type="scientific">Vallitalea longa</name>
    <dbReference type="NCBI Taxonomy" id="2936439"/>
    <lineage>
        <taxon>Bacteria</taxon>
        <taxon>Bacillati</taxon>
        <taxon>Bacillota</taxon>
        <taxon>Clostridia</taxon>
        <taxon>Lachnospirales</taxon>
        <taxon>Vallitaleaceae</taxon>
        <taxon>Vallitalea</taxon>
    </lineage>
</organism>
<dbReference type="GO" id="GO:0042802">
    <property type="term" value="F:identical protein binding"/>
    <property type="evidence" value="ECO:0007669"/>
    <property type="project" value="TreeGrafter"/>
</dbReference>
<dbReference type="Proteomes" id="UP001144256">
    <property type="component" value="Unassembled WGS sequence"/>
</dbReference>
<dbReference type="GO" id="GO:0019262">
    <property type="term" value="P:N-acetylneuraminate catabolic process"/>
    <property type="evidence" value="ECO:0007669"/>
    <property type="project" value="TreeGrafter"/>
</dbReference>
<dbReference type="EMBL" id="BRLB01000001">
    <property type="protein sequence ID" value="GKX27951.1"/>
    <property type="molecule type" value="Genomic_DNA"/>
</dbReference>
<dbReference type="EC" id="3.5.99.6" evidence="3"/>
<dbReference type="CDD" id="cd01399">
    <property type="entry name" value="GlcN6P_deaminase"/>
    <property type="match status" value="1"/>
</dbReference>
<dbReference type="PROSITE" id="PS01161">
    <property type="entry name" value="GLC_GALNAC_ISOMERASE"/>
    <property type="match status" value="1"/>
</dbReference>
<dbReference type="GO" id="GO:0006046">
    <property type="term" value="P:N-acetylglucosamine catabolic process"/>
    <property type="evidence" value="ECO:0007669"/>
    <property type="project" value="UniProtKB-UniRule"/>
</dbReference>
<gene>
    <name evidence="5" type="primary">nagB_1</name>
    <name evidence="5" type="ORF">SH1V18_04310</name>
</gene>
<keyword evidence="1" id="KW-0378">Hydrolase</keyword>
<dbReference type="InterPro" id="IPR037171">
    <property type="entry name" value="NagB/RpiA_transferase-like"/>
</dbReference>
<reference evidence="5" key="1">
    <citation type="submission" date="2022-06" db="EMBL/GenBank/DDBJ databases">
        <title>Vallitalea longa sp. nov., an anaerobic bacterium isolated from marine sediment.</title>
        <authorList>
            <person name="Hirano S."/>
            <person name="Terahara T."/>
            <person name="Mori K."/>
            <person name="Hamada M."/>
            <person name="Matsumoto R."/>
            <person name="Kobayashi T."/>
        </authorList>
    </citation>
    <scope>NUCLEOTIDE SEQUENCE</scope>
    <source>
        <strain evidence="5">SH18-1</strain>
    </source>
</reference>
<dbReference type="NCBIfam" id="TIGR00502">
    <property type="entry name" value="nagB"/>
    <property type="match status" value="1"/>
</dbReference>
<proteinExistence type="predicted"/>
<dbReference type="GO" id="GO:0005737">
    <property type="term" value="C:cytoplasm"/>
    <property type="evidence" value="ECO:0007669"/>
    <property type="project" value="TreeGrafter"/>
</dbReference>